<evidence type="ECO:0000313" key="6">
    <source>
        <dbReference type="EMBL" id="PWJ22563.1"/>
    </source>
</evidence>
<accession>A0A2Y9BJK5</accession>
<keyword evidence="2" id="KW-0677">Repeat</keyword>
<dbReference type="EMBL" id="QGDL01000018">
    <property type="protein sequence ID" value="PWJ22563.1"/>
    <property type="molecule type" value="Genomic_DNA"/>
</dbReference>
<dbReference type="SUPFAM" id="SSF52540">
    <property type="entry name" value="P-loop containing nucleoside triphosphate hydrolases"/>
    <property type="match status" value="2"/>
</dbReference>
<evidence type="ECO:0000256" key="1">
    <source>
        <dbReference type="ARBA" id="ARBA00022448"/>
    </source>
</evidence>
<keyword evidence="1" id="KW-0813">Transport</keyword>
<dbReference type="PROSITE" id="PS50893">
    <property type="entry name" value="ABC_TRANSPORTER_2"/>
    <property type="match status" value="1"/>
</dbReference>
<keyword evidence="7" id="KW-1185">Reference proteome</keyword>
<keyword evidence="4" id="KW-0067">ATP-binding</keyword>
<dbReference type="Gene3D" id="3.40.50.300">
    <property type="entry name" value="P-loop containing nucleotide triphosphate hydrolases"/>
    <property type="match status" value="2"/>
</dbReference>
<evidence type="ECO:0000256" key="3">
    <source>
        <dbReference type="ARBA" id="ARBA00022741"/>
    </source>
</evidence>
<reference evidence="6 7" key="1">
    <citation type="submission" date="2018-05" db="EMBL/GenBank/DDBJ databases">
        <title>The Hungate 1000. A catalogue of reference genomes from the rumen microbiome.</title>
        <authorList>
            <person name="Kelly W."/>
        </authorList>
    </citation>
    <scope>NUCLEOTIDE SEQUENCE [LARGE SCALE GENOMIC DNA]</scope>
    <source>
        <strain evidence="6 7">NLAE-zl-C242</strain>
    </source>
</reference>
<dbReference type="PANTHER" id="PTHR43790">
    <property type="entry name" value="CARBOHYDRATE TRANSPORT ATP-BINDING PROTEIN MG119-RELATED"/>
    <property type="match status" value="1"/>
</dbReference>
<gene>
    <name evidence="6" type="ORF">A8806_11818</name>
</gene>
<evidence type="ECO:0000256" key="2">
    <source>
        <dbReference type="ARBA" id="ARBA00022737"/>
    </source>
</evidence>
<dbReference type="AlphaFoldDB" id="A0A2Y9BJK5"/>
<proteinExistence type="predicted"/>
<keyword evidence="3" id="KW-0547">Nucleotide-binding</keyword>
<comment type="caution">
    <text evidence="6">The sequence shown here is derived from an EMBL/GenBank/DDBJ whole genome shotgun (WGS) entry which is preliminary data.</text>
</comment>
<dbReference type="Pfam" id="PF00005">
    <property type="entry name" value="ABC_tran"/>
    <property type="match status" value="1"/>
</dbReference>
<organism evidence="6 7">
    <name type="scientific">Faecalicatena orotica</name>
    <dbReference type="NCBI Taxonomy" id="1544"/>
    <lineage>
        <taxon>Bacteria</taxon>
        <taxon>Bacillati</taxon>
        <taxon>Bacillota</taxon>
        <taxon>Clostridia</taxon>
        <taxon>Lachnospirales</taxon>
        <taxon>Lachnospiraceae</taxon>
        <taxon>Faecalicatena</taxon>
    </lineage>
</organism>
<evidence type="ECO:0000259" key="5">
    <source>
        <dbReference type="PROSITE" id="PS50893"/>
    </source>
</evidence>
<dbReference type="OrthoDB" id="2078674at2"/>
<name>A0A2Y9BJK5_9FIRM</name>
<dbReference type="RefSeq" id="WP_109733474.1">
    <property type="nucleotide sequence ID" value="NZ_BAAACK010000010.1"/>
</dbReference>
<dbReference type="PANTHER" id="PTHR43790:SF9">
    <property type="entry name" value="GALACTOFURANOSE TRANSPORTER ATP-BINDING PROTEIN YTFR"/>
    <property type="match status" value="1"/>
</dbReference>
<dbReference type="GO" id="GO:0005524">
    <property type="term" value="F:ATP binding"/>
    <property type="evidence" value="ECO:0007669"/>
    <property type="project" value="UniProtKB-KW"/>
</dbReference>
<sequence length="465" mass="53942">MKKELFRIFNLTIRQNRSAILSNLYLQVFKGEHIGILFNSFNERTAFLDFIDGKMPDIEGTIYFEETAVTYPEYIRSYKKDMAIIFESSRLMDRLSVYENLFYEQLSFVWLTAEKYKKMAESLLDFFHLPLDVRQKVKTLTDFQRIAVELIKAFLQKKKLIFLSNAASLLDSGEFEQLLTILNILEQHGITFLIGETFDIRLFKLTGSLHLIKNGQIIRILPCAQICQEEIQKSLGSYAILHNQKNHCQDSDLQNSVLTFENVRDQLPVPLSFTLKRGQILKIICTSNRETEYLLALLRRKILSGSGKIFFKGQPLTKVNPRQYLKSCKVIESNPRQKVLFHNMSVLYNLCVPLDQKVHNFWGNPSNQKGVEYTLRDIIAPKYLPMNIDQVPMEIVQKVIYCRWLLYVPDLLVCINPFSIIDTSLNQITLEMLRLLSAKGISILIISNHWTMDTEIDGEAVFLTP</sequence>
<dbReference type="Proteomes" id="UP000245845">
    <property type="component" value="Unassembled WGS sequence"/>
</dbReference>
<dbReference type="InterPro" id="IPR003439">
    <property type="entry name" value="ABC_transporter-like_ATP-bd"/>
</dbReference>
<feature type="domain" description="ABC transporter" evidence="5">
    <location>
        <begin position="6"/>
        <end position="239"/>
    </location>
</feature>
<dbReference type="InterPro" id="IPR050107">
    <property type="entry name" value="ABC_carbohydrate_import_ATPase"/>
</dbReference>
<dbReference type="InterPro" id="IPR027417">
    <property type="entry name" value="P-loop_NTPase"/>
</dbReference>
<evidence type="ECO:0000313" key="7">
    <source>
        <dbReference type="Proteomes" id="UP000245845"/>
    </source>
</evidence>
<evidence type="ECO:0000256" key="4">
    <source>
        <dbReference type="ARBA" id="ARBA00022840"/>
    </source>
</evidence>
<keyword evidence="6" id="KW-0762">Sugar transport</keyword>
<dbReference type="GO" id="GO:0016887">
    <property type="term" value="F:ATP hydrolysis activity"/>
    <property type="evidence" value="ECO:0007669"/>
    <property type="project" value="InterPro"/>
</dbReference>
<protein>
    <submittedName>
        <fullName evidence="6">ABC-type sugar transport system ATPase subunit</fullName>
    </submittedName>
</protein>